<sequence>MISQTALYCAAAALAAALYHHGLRRLALVVRRKFRISTTNLAMLPLFLATAVLLCLEIWALQTWAPDFAGAIGSATFLGLAIGSLVPISGTAGSSFGTGFGGDDDSSDDLGDDGGGY</sequence>
<protein>
    <submittedName>
        <fullName evidence="3">Uncharacterized protein</fullName>
    </submittedName>
</protein>
<name>A0A963YNT7_9PROT</name>
<feature type="transmembrane region" description="Helical" evidence="2">
    <location>
        <begin position="44"/>
        <end position="62"/>
    </location>
</feature>
<dbReference type="Proteomes" id="UP000708298">
    <property type="component" value="Unassembled WGS sequence"/>
</dbReference>
<organism evidence="3 4">
    <name type="scientific">Acidisoma silvae</name>
    <dbReference type="NCBI Taxonomy" id="2802396"/>
    <lineage>
        <taxon>Bacteria</taxon>
        <taxon>Pseudomonadati</taxon>
        <taxon>Pseudomonadota</taxon>
        <taxon>Alphaproteobacteria</taxon>
        <taxon>Acetobacterales</taxon>
        <taxon>Acidocellaceae</taxon>
        <taxon>Acidisoma</taxon>
    </lineage>
</organism>
<reference evidence="3" key="1">
    <citation type="journal article" date="2021" name="Microorganisms">
        <title>Acidisoma silvae sp. nov. and Acidisomacellulosilytica sp. nov., Two Acidophilic Bacteria Isolated from Decaying Wood, Hydrolyzing Cellulose and Producing Poly-3-hydroxybutyrate.</title>
        <authorList>
            <person name="Mieszkin S."/>
            <person name="Pouder E."/>
            <person name="Uroz S."/>
            <person name="Simon-Colin C."/>
            <person name="Alain K."/>
        </authorList>
    </citation>
    <scope>NUCLEOTIDE SEQUENCE</scope>
    <source>
        <strain evidence="3">HW T2.11</strain>
    </source>
</reference>
<keyword evidence="4" id="KW-1185">Reference proteome</keyword>
<dbReference type="EMBL" id="JAESVB010000001">
    <property type="protein sequence ID" value="MCB8873972.1"/>
    <property type="molecule type" value="Genomic_DNA"/>
</dbReference>
<feature type="transmembrane region" description="Helical" evidence="2">
    <location>
        <begin position="68"/>
        <end position="88"/>
    </location>
</feature>
<keyword evidence="2" id="KW-1133">Transmembrane helix</keyword>
<comment type="caution">
    <text evidence="3">The sequence shown here is derived from an EMBL/GenBank/DDBJ whole genome shotgun (WGS) entry which is preliminary data.</text>
</comment>
<feature type="transmembrane region" description="Helical" evidence="2">
    <location>
        <begin position="6"/>
        <end position="23"/>
    </location>
</feature>
<evidence type="ECO:0000313" key="3">
    <source>
        <dbReference type="EMBL" id="MCB8873972.1"/>
    </source>
</evidence>
<keyword evidence="2" id="KW-0472">Membrane</keyword>
<accession>A0A963YNT7</accession>
<keyword evidence="2" id="KW-0812">Transmembrane</keyword>
<evidence type="ECO:0000313" key="4">
    <source>
        <dbReference type="Proteomes" id="UP000708298"/>
    </source>
</evidence>
<evidence type="ECO:0000256" key="2">
    <source>
        <dbReference type="SAM" id="Phobius"/>
    </source>
</evidence>
<dbReference type="RefSeq" id="WP_227319630.1">
    <property type="nucleotide sequence ID" value="NZ_JAESVB010000001.1"/>
</dbReference>
<feature type="compositionally biased region" description="Acidic residues" evidence="1">
    <location>
        <begin position="102"/>
        <end position="117"/>
    </location>
</feature>
<reference evidence="3" key="2">
    <citation type="submission" date="2021-01" db="EMBL/GenBank/DDBJ databases">
        <authorList>
            <person name="Mieszkin S."/>
            <person name="Pouder E."/>
            <person name="Alain K."/>
        </authorList>
    </citation>
    <scope>NUCLEOTIDE SEQUENCE</scope>
    <source>
        <strain evidence="3">HW T2.11</strain>
    </source>
</reference>
<dbReference type="AlphaFoldDB" id="A0A963YNT7"/>
<feature type="region of interest" description="Disordered" evidence="1">
    <location>
        <begin position="94"/>
        <end position="117"/>
    </location>
</feature>
<proteinExistence type="predicted"/>
<evidence type="ECO:0000256" key="1">
    <source>
        <dbReference type="SAM" id="MobiDB-lite"/>
    </source>
</evidence>
<gene>
    <name evidence="3" type="ORF">ASILVAE211_02165</name>
</gene>